<organism evidence="1 2">
    <name type="scientific">Astatotilapia calliptera</name>
    <name type="common">Eastern happy</name>
    <name type="synonym">Chromis callipterus</name>
    <dbReference type="NCBI Taxonomy" id="8154"/>
    <lineage>
        <taxon>Eukaryota</taxon>
        <taxon>Metazoa</taxon>
        <taxon>Chordata</taxon>
        <taxon>Craniata</taxon>
        <taxon>Vertebrata</taxon>
        <taxon>Euteleostomi</taxon>
        <taxon>Actinopterygii</taxon>
        <taxon>Neopterygii</taxon>
        <taxon>Teleostei</taxon>
        <taxon>Neoteleostei</taxon>
        <taxon>Acanthomorphata</taxon>
        <taxon>Ovalentaria</taxon>
        <taxon>Cichlomorphae</taxon>
        <taxon>Cichliformes</taxon>
        <taxon>Cichlidae</taxon>
        <taxon>African cichlids</taxon>
        <taxon>Pseudocrenilabrinae</taxon>
        <taxon>Haplochromini</taxon>
        <taxon>Astatotilapia</taxon>
    </lineage>
</organism>
<dbReference type="Ensembl" id="ENSACLT00000077597.1">
    <property type="protein sequence ID" value="ENSACLP00000064933.1"/>
    <property type="gene ID" value="ENSACLG00000015958.2"/>
</dbReference>
<dbReference type="GO" id="GO:0008418">
    <property type="term" value="F:protein-N-terminal asparagine amidohydrolase activity"/>
    <property type="evidence" value="ECO:0007669"/>
    <property type="project" value="InterPro"/>
</dbReference>
<protein>
    <submittedName>
        <fullName evidence="1">N-terminal asparagine amidase</fullName>
    </submittedName>
</protein>
<accession>A0AAX7U5D6</accession>
<reference evidence="2" key="2">
    <citation type="submission" date="2023-03" db="EMBL/GenBank/DDBJ databases">
        <authorList>
            <consortium name="Wellcome Sanger Institute Data Sharing"/>
        </authorList>
    </citation>
    <scope>NUCLEOTIDE SEQUENCE [LARGE SCALE GENOMIC DNA]</scope>
</reference>
<dbReference type="Pfam" id="PF14736">
    <property type="entry name" value="N_Asn_amidohyd"/>
    <property type="match status" value="1"/>
</dbReference>
<dbReference type="GO" id="GO:0005634">
    <property type="term" value="C:nucleus"/>
    <property type="evidence" value="ECO:0007669"/>
    <property type="project" value="TreeGrafter"/>
</dbReference>
<dbReference type="GO" id="GO:0006511">
    <property type="term" value="P:ubiquitin-dependent protein catabolic process"/>
    <property type="evidence" value="ECO:0007669"/>
    <property type="project" value="TreeGrafter"/>
</dbReference>
<dbReference type="PANTHER" id="PTHR12498">
    <property type="entry name" value="N-TERMINAL ASPARAGINE AMIDOHYDROLASE"/>
    <property type="match status" value="1"/>
</dbReference>
<reference evidence="1" key="4">
    <citation type="submission" date="2025-09" db="UniProtKB">
        <authorList>
            <consortium name="Ensembl"/>
        </authorList>
    </citation>
    <scope>IDENTIFICATION</scope>
</reference>
<evidence type="ECO:0000313" key="1">
    <source>
        <dbReference type="Ensembl" id="ENSACLP00000064933.1"/>
    </source>
</evidence>
<sequence>MPLFIQNKPLDRIRSTADLFDKNPHLQEKAKAFRSKPLVDVDPKCLLYVHQREFAATTPADKCVSVIGSDDATTCHLVVLRHTGSGAVCLGHCDGSSTWSEVPLLVKAVTSLSDACKEGRLELHLVGGFNDDSTTSHNLSLDILAAFQVQKEDIHLETCCITGVDVKTGDVYPASFPHKGPAEELRSARTFTGGEMVNIYDSSRGLFQIGPCTWSQNLDIAFWLSQNDDTILKYLSTSPRAEPPHFVQHMKSTIQFLLDHPNSESLFPGGQPQFYHRTETGDWERVVQS</sequence>
<evidence type="ECO:0000313" key="2">
    <source>
        <dbReference type="Proteomes" id="UP000265100"/>
    </source>
</evidence>
<dbReference type="InterPro" id="IPR026750">
    <property type="entry name" value="NTAN1"/>
</dbReference>
<reference evidence="1 2" key="1">
    <citation type="submission" date="2018-05" db="EMBL/GenBank/DDBJ databases">
        <authorList>
            <person name="Datahose"/>
        </authorList>
    </citation>
    <scope>NUCLEOTIDE SEQUENCE</scope>
</reference>
<reference evidence="1" key="3">
    <citation type="submission" date="2025-08" db="UniProtKB">
        <authorList>
            <consortium name="Ensembl"/>
        </authorList>
    </citation>
    <scope>IDENTIFICATION</scope>
</reference>
<keyword evidence="2" id="KW-1185">Reference proteome</keyword>
<dbReference type="PANTHER" id="PTHR12498:SF0">
    <property type="entry name" value="PROTEIN N-TERMINAL ASPARAGINE AMIDOHYDROLASE"/>
    <property type="match status" value="1"/>
</dbReference>
<name>A0AAX7U5D6_ASTCA</name>
<proteinExistence type="predicted"/>
<dbReference type="GeneTree" id="ENSGT00390000016730"/>
<dbReference type="Proteomes" id="UP000265100">
    <property type="component" value="Chromosome 6"/>
</dbReference>
<dbReference type="AlphaFoldDB" id="A0AAX7U5D6"/>